<keyword evidence="6" id="KW-0067">ATP-binding</keyword>
<dbReference type="Gene3D" id="3.30.200.20">
    <property type="entry name" value="Phosphorylase Kinase, domain 1"/>
    <property type="match status" value="1"/>
</dbReference>
<dbReference type="EC" id="2.7.11.1" evidence="1"/>
<dbReference type="Gene3D" id="1.10.510.10">
    <property type="entry name" value="Transferase(Phosphotransferase) domain 1"/>
    <property type="match status" value="1"/>
</dbReference>
<dbReference type="InterPro" id="IPR000719">
    <property type="entry name" value="Prot_kinase_dom"/>
</dbReference>
<reference evidence="11 12" key="1">
    <citation type="submission" date="2018-04" db="EMBL/GenBank/DDBJ databases">
        <authorList>
            <person name="Huttner S."/>
            <person name="Dainat J."/>
        </authorList>
    </citation>
    <scope>NUCLEOTIDE SEQUENCE [LARGE SCALE GENOMIC DNA]</scope>
</reference>
<feature type="domain" description="Protein kinase" evidence="10">
    <location>
        <begin position="75"/>
        <end position="418"/>
    </location>
</feature>
<evidence type="ECO:0000256" key="2">
    <source>
        <dbReference type="ARBA" id="ARBA00022527"/>
    </source>
</evidence>
<dbReference type="AlphaFoldDB" id="A0A446BWX1"/>
<keyword evidence="2" id="KW-0723">Serine/threonine-protein kinase</keyword>
<name>A0A446BWX1_9PEZI</name>
<sequence>MSFESDGSQSSQAQTIPLSEFLSSEDDKNFVWDDTDRETSAAWLVALKGSGLSSDKHKIFHHCSKEYLKPPSPFVQQGPELGESGSTVVYRVTAPEGYAYRRPLALKVIVCKEATRPPGPDSEARSNALKEVGTLSKLRHPHIVAYVASFEDYCIQTREIKRRARGRAHAMSQINERVKKHILGIAMYPPAQCNLRAFMEEVFQNPKAAADWIIPQLHTYFGCLAQAVAYLHRKGVQIRHKDIKPENIVVDDFGLPVLTDFGLSKHFETDELSDGPTPKTLKYADPEGLMERSRNASSDIFSLGCVFLEIATVLLGKPPRFAEDELDRGRLRRTSSSSASPAPHYGLLSSDYFTYAESLHNLDAYLSTLTLLGRDLAASDRSREGSVAAVLAILPHIRQMMDEDMTRRPKAVQLYPWFRHLYDVYESPGPCPNCEEERRTGNAIPPPRSRSRSPTLNRSGTVGTPQVVRRNTSASMATTFAASQASQASQADGNSESGDSD</sequence>
<dbReference type="PROSITE" id="PS00108">
    <property type="entry name" value="PROTEIN_KINASE_ST"/>
    <property type="match status" value="1"/>
</dbReference>
<evidence type="ECO:0000256" key="8">
    <source>
        <dbReference type="ARBA" id="ARBA00048679"/>
    </source>
</evidence>
<dbReference type="GO" id="GO:0005524">
    <property type="term" value="F:ATP binding"/>
    <property type="evidence" value="ECO:0007669"/>
    <property type="project" value="UniProtKB-KW"/>
</dbReference>
<evidence type="ECO:0000256" key="6">
    <source>
        <dbReference type="ARBA" id="ARBA00022840"/>
    </source>
</evidence>
<evidence type="ECO:0000256" key="3">
    <source>
        <dbReference type="ARBA" id="ARBA00022679"/>
    </source>
</evidence>
<dbReference type="PANTHER" id="PTHR43671">
    <property type="entry name" value="SERINE/THREONINE-PROTEIN KINASE NEK"/>
    <property type="match status" value="1"/>
</dbReference>
<protein>
    <recommendedName>
        <fullName evidence="1">non-specific serine/threonine protein kinase</fullName>
        <ecNumber evidence="1">2.7.11.1</ecNumber>
    </recommendedName>
</protein>
<feature type="compositionally biased region" description="Polar residues" evidence="9">
    <location>
        <begin position="492"/>
        <end position="501"/>
    </location>
</feature>
<feature type="compositionally biased region" description="Low complexity" evidence="9">
    <location>
        <begin position="472"/>
        <end position="491"/>
    </location>
</feature>
<keyword evidence="4" id="KW-0547">Nucleotide-binding</keyword>
<keyword evidence="5" id="KW-0418">Kinase</keyword>
<keyword evidence="3" id="KW-0808">Transferase</keyword>
<evidence type="ECO:0000256" key="5">
    <source>
        <dbReference type="ARBA" id="ARBA00022777"/>
    </source>
</evidence>
<dbReference type="InterPro" id="IPR050660">
    <property type="entry name" value="NEK_Ser/Thr_kinase"/>
</dbReference>
<dbReference type="EMBL" id="OUUZ01000018">
    <property type="protein sequence ID" value="SPQ27018.1"/>
    <property type="molecule type" value="Genomic_DNA"/>
</dbReference>
<dbReference type="CDD" id="cd00180">
    <property type="entry name" value="PKc"/>
    <property type="match status" value="1"/>
</dbReference>
<gene>
    <name evidence="11" type="ORF">TT172_LOCUS9437</name>
</gene>
<evidence type="ECO:0000313" key="11">
    <source>
        <dbReference type="EMBL" id="SPQ27018.1"/>
    </source>
</evidence>
<feature type="region of interest" description="Disordered" evidence="9">
    <location>
        <begin position="433"/>
        <end position="501"/>
    </location>
</feature>
<evidence type="ECO:0000256" key="1">
    <source>
        <dbReference type="ARBA" id="ARBA00012513"/>
    </source>
</evidence>
<evidence type="ECO:0000256" key="9">
    <source>
        <dbReference type="SAM" id="MobiDB-lite"/>
    </source>
</evidence>
<dbReference type="PANTHER" id="PTHR43671:SF98">
    <property type="entry name" value="SERINE_THREONINE-PROTEIN KINASE NEK11"/>
    <property type="match status" value="1"/>
</dbReference>
<feature type="compositionally biased region" description="Polar residues" evidence="9">
    <location>
        <begin position="455"/>
        <end position="464"/>
    </location>
</feature>
<evidence type="ECO:0000259" key="10">
    <source>
        <dbReference type="PROSITE" id="PS50011"/>
    </source>
</evidence>
<dbReference type="InterPro" id="IPR008271">
    <property type="entry name" value="Ser/Thr_kinase_AS"/>
</dbReference>
<comment type="catalytic activity">
    <reaction evidence="7">
        <text>L-threonyl-[protein] + ATP = O-phospho-L-threonyl-[protein] + ADP + H(+)</text>
        <dbReference type="Rhea" id="RHEA:46608"/>
        <dbReference type="Rhea" id="RHEA-COMP:11060"/>
        <dbReference type="Rhea" id="RHEA-COMP:11605"/>
        <dbReference type="ChEBI" id="CHEBI:15378"/>
        <dbReference type="ChEBI" id="CHEBI:30013"/>
        <dbReference type="ChEBI" id="CHEBI:30616"/>
        <dbReference type="ChEBI" id="CHEBI:61977"/>
        <dbReference type="ChEBI" id="CHEBI:456216"/>
        <dbReference type="EC" id="2.7.11.1"/>
    </reaction>
</comment>
<dbReference type="Pfam" id="PF00069">
    <property type="entry name" value="Pkinase"/>
    <property type="match status" value="1"/>
</dbReference>
<dbReference type="SMART" id="SM00220">
    <property type="entry name" value="S_TKc"/>
    <property type="match status" value="1"/>
</dbReference>
<evidence type="ECO:0000256" key="7">
    <source>
        <dbReference type="ARBA" id="ARBA00047899"/>
    </source>
</evidence>
<evidence type="ECO:0000313" key="12">
    <source>
        <dbReference type="Proteomes" id="UP000289323"/>
    </source>
</evidence>
<dbReference type="SUPFAM" id="SSF56112">
    <property type="entry name" value="Protein kinase-like (PK-like)"/>
    <property type="match status" value="1"/>
</dbReference>
<accession>A0A446BWX1</accession>
<comment type="catalytic activity">
    <reaction evidence="8">
        <text>L-seryl-[protein] + ATP = O-phospho-L-seryl-[protein] + ADP + H(+)</text>
        <dbReference type="Rhea" id="RHEA:17989"/>
        <dbReference type="Rhea" id="RHEA-COMP:9863"/>
        <dbReference type="Rhea" id="RHEA-COMP:11604"/>
        <dbReference type="ChEBI" id="CHEBI:15378"/>
        <dbReference type="ChEBI" id="CHEBI:29999"/>
        <dbReference type="ChEBI" id="CHEBI:30616"/>
        <dbReference type="ChEBI" id="CHEBI:83421"/>
        <dbReference type="ChEBI" id="CHEBI:456216"/>
        <dbReference type="EC" id="2.7.11.1"/>
    </reaction>
</comment>
<proteinExistence type="predicted"/>
<dbReference type="Proteomes" id="UP000289323">
    <property type="component" value="Unassembled WGS sequence"/>
</dbReference>
<organism evidence="11 12">
    <name type="scientific">Thermothielavioides terrestris</name>
    <dbReference type="NCBI Taxonomy" id="2587410"/>
    <lineage>
        <taxon>Eukaryota</taxon>
        <taxon>Fungi</taxon>
        <taxon>Dikarya</taxon>
        <taxon>Ascomycota</taxon>
        <taxon>Pezizomycotina</taxon>
        <taxon>Sordariomycetes</taxon>
        <taxon>Sordariomycetidae</taxon>
        <taxon>Sordariales</taxon>
        <taxon>Chaetomiaceae</taxon>
        <taxon>Thermothielavioides</taxon>
    </lineage>
</organism>
<dbReference type="InterPro" id="IPR011009">
    <property type="entry name" value="Kinase-like_dom_sf"/>
</dbReference>
<evidence type="ECO:0000256" key="4">
    <source>
        <dbReference type="ARBA" id="ARBA00022741"/>
    </source>
</evidence>
<dbReference type="GO" id="GO:0004674">
    <property type="term" value="F:protein serine/threonine kinase activity"/>
    <property type="evidence" value="ECO:0007669"/>
    <property type="project" value="UniProtKB-KW"/>
</dbReference>
<dbReference type="PROSITE" id="PS50011">
    <property type="entry name" value="PROTEIN_KINASE_DOM"/>
    <property type="match status" value="1"/>
</dbReference>
<dbReference type="GO" id="GO:0005634">
    <property type="term" value="C:nucleus"/>
    <property type="evidence" value="ECO:0007669"/>
    <property type="project" value="TreeGrafter"/>
</dbReference>